<evidence type="ECO:0000313" key="3">
    <source>
        <dbReference type="EMBL" id="ETV66533.1"/>
    </source>
</evidence>
<dbReference type="GeneID" id="20818972"/>
<evidence type="ECO:0000256" key="1">
    <source>
        <dbReference type="SAM" id="Coils"/>
    </source>
</evidence>
<reference evidence="3" key="1">
    <citation type="submission" date="2013-12" db="EMBL/GenBank/DDBJ databases">
        <title>The Genome Sequence of Aphanomyces astaci APO3.</title>
        <authorList>
            <consortium name="The Broad Institute Genomics Platform"/>
            <person name="Russ C."/>
            <person name="Tyler B."/>
            <person name="van West P."/>
            <person name="Dieguez-Uribeondo J."/>
            <person name="Young S.K."/>
            <person name="Zeng Q."/>
            <person name="Gargeya S."/>
            <person name="Fitzgerald M."/>
            <person name="Abouelleil A."/>
            <person name="Alvarado L."/>
            <person name="Chapman S.B."/>
            <person name="Gainer-Dewar J."/>
            <person name="Goldberg J."/>
            <person name="Griggs A."/>
            <person name="Gujja S."/>
            <person name="Hansen M."/>
            <person name="Howarth C."/>
            <person name="Imamovic A."/>
            <person name="Ireland A."/>
            <person name="Larimer J."/>
            <person name="McCowan C."/>
            <person name="Murphy C."/>
            <person name="Pearson M."/>
            <person name="Poon T.W."/>
            <person name="Priest M."/>
            <person name="Roberts A."/>
            <person name="Saif S."/>
            <person name="Shea T."/>
            <person name="Sykes S."/>
            <person name="Wortman J."/>
            <person name="Nusbaum C."/>
            <person name="Birren B."/>
        </authorList>
    </citation>
    <scope>NUCLEOTIDE SEQUENCE [LARGE SCALE GENOMIC DNA]</scope>
    <source>
        <strain evidence="3">APO3</strain>
    </source>
</reference>
<dbReference type="EMBL" id="KI913209">
    <property type="protein sequence ID" value="ETV66533.1"/>
    <property type="molecule type" value="Genomic_DNA"/>
</dbReference>
<feature type="coiled-coil region" evidence="1">
    <location>
        <begin position="124"/>
        <end position="193"/>
    </location>
</feature>
<gene>
    <name evidence="3" type="ORF">H257_16976</name>
</gene>
<evidence type="ECO:0000256" key="2">
    <source>
        <dbReference type="SAM" id="MobiDB-lite"/>
    </source>
</evidence>
<dbReference type="VEuPathDB" id="FungiDB:H257_16976"/>
<organism evidence="3">
    <name type="scientific">Aphanomyces astaci</name>
    <name type="common">Crayfish plague agent</name>
    <dbReference type="NCBI Taxonomy" id="112090"/>
    <lineage>
        <taxon>Eukaryota</taxon>
        <taxon>Sar</taxon>
        <taxon>Stramenopiles</taxon>
        <taxon>Oomycota</taxon>
        <taxon>Saprolegniomycetes</taxon>
        <taxon>Saprolegniales</taxon>
        <taxon>Verrucalvaceae</taxon>
        <taxon>Aphanomyces</taxon>
    </lineage>
</organism>
<sequence>MMMSMTNHAKASSAVKNTTTSDMMCIQDVMDARRKINSAHHATQSPFKAAQASSVRRTPNGSSATTQPSTTLMQCIKKLLAQLPRQDTLRCLTEHLCALMSTMSSNFPTINRVLDQALSNSGLVQKQAAQLDEAGRRIMSLKADIDDLHHERRQLMTDLADSNGVAERMFTANKELTQQCLSLEDQLWEAKAANTAMAADHALEMETLAKEMCMHLKESNLKVRELSAHLAESRGAAQRILTEKEALYDICFSKEEELREVSRRPWRKTTPWRKTCTCTSRTCILNATNSAPT</sequence>
<dbReference type="RefSeq" id="XP_009843904.1">
    <property type="nucleotide sequence ID" value="XM_009845602.1"/>
</dbReference>
<dbReference type="AlphaFoldDB" id="W4FIF9"/>
<name>W4FIF9_APHAT</name>
<protein>
    <submittedName>
        <fullName evidence="3">Uncharacterized protein</fullName>
    </submittedName>
</protein>
<feature type="region of interest" description="Disordered" evidence="2">
    <location>
        <begin position="38"/>
        <end position="67"/>
    </location>
</feature>
<feature type="compositionally biased region" description="Polar residues" evidence="2">
    <location>
        <begin position="40"/>
        <end position="67"/>
    </location>
</feature>
<accession>W4FIF9</accession>
<proteinExistence type="predicted"/>
<keyword evidence="1" id="KW-0175">Coiled coil</keyword>